<evidence type="ECO:0000313" key="2">
    <source>
        <dbReference type="EMBL" id="CAK8671957.1"/>
    </source>
</evidence>
<feature type="compositionally biased region" description="Pro residues" evidence="1">
    <location>
        <begin position="81"/>
        <end position="95"/>
    </location>
</feature>
<name>A0ABP0F0Z2_CLALP</name>
<comment type="caution">
    <text evidence="2">The sequence shown here is derived from an EMBL/GenBank/DDBJ whole genome shotgun (WGS) entry which is preliminary data.</text>
</comment>
<evidence type="ECO:0000256" key="1">
    <source>
        <dbReference type="SAM" id="MobiDB-lite"/>
    </source>
</evidence>
<feature type="compositionally biased region" description="Basic and acidic residues" evidence="1">
    <location>
        <begin position="51"/>
        <end position="65"/>
    </location>
</feature>
<dbReference type="Proteomes" id="UP001642483">
    <property type="component" value="Unassembled WGS sequence"/>
</dbReference>
<feature type="region of interest" description="Disordered" evidence="1">
    <location>
        <begin position="1"/>
        <end position="27"/>
    </location>
</feature>
<proteinExistence type="predicted"/>
<evidence type="ECO:0000313" key="3">
    <source>
        <dbReference type="Proteomes" id="UP001642483"/>
    </source>
</evidence>
<feature type="region of interest" description="Disordered" evidence="1">
    <location>
        <begin position="51"/>
        <end position="111"/>
    </location>
</feature>
<protein>
    <submittedName>
        <fullName evidence="2">Uncharacterized protein</fullName>
    </submittedName>
</protein>
<dbReference type="EMBL" id="CAWYQH010000001">
    <property type="protein sequence ID" value="CAK8671957.1"/>
    <property type="molecule type" value="Genomic_DNA"/>
</dbReference>
<reference evidence="2 3" key="1">
    <citation type="submission" date="2024-02" db="EMBL/GenBank/DDBJ databases">
        <authorList>
            <person name="Daric V."/>
            <person name="Darras S."/>
        </authorList>
    </citation>
    <scope>NUCLEOTIDE SEQUENCE [LARGE SCALE GENOMIC DNA]</scope>
</reference>
<feature type="compositionally biased region" description="Basic residues" evidence="1">
    <location>
        <begin position="1"/>
        <end position="12"/>
    </location>
</feature>
<keyword evidence="3" id="KW-1185">Reference proteome</keyword>
<sequence>MAERRKRATRSRSKQEKKDKDDALKPDINVKVDELFVRWFSLPTTQRALKDGLRLIRQRPEKDSIGDQEDYQPTESSSSPTPAPPTSQSPPPPNNVKPLVSPRRKSFNKNRLSESLKWTECRSIFFLNSCKRLT</sequence>
<organism evidence="2 3">
    <name type="scientific">Clavelina lepadiformis</name>
    <name type="common">Light-bulb sea squirt</name>
    <name type="synonym">Ascidia lepadiformis</name>
    <dbReference type="NCBI Taxonomy" id="159417"/>
    <lineage>
        <taxon>Eukaryota</taxon>
        <taxon>Metazoa</taxon>
        <taxon>Chordata</taxon>
        <taxon>Tunicata</taxon>
        <taxon>Ascidiacea</taxon>
        <taxon>Aplousobranchia</taxon>
        <taxon>Clavelinidae</taxon>
        <taxon>Clavelina</taxon>
    </lineage>
</organism>
<accession>A0ABP0F0Z2</accession>
<feature type="compositionally biased region" description="Basic and acidic residues" evidence="1">
    <location>
        <begin position="13"/>
        <end position="27"/>
    </location>
</feature>
<gene>
    <name evidence="2" type="ORF">CVLEPA_LOCUS976</name>
</gene>